<dbReference type="Gene3D" id="3.50.50.60">
    <property type="entry name" value="FAD/NAD(P)-binding domain"/>
    <property type="match status" value="1"/>
</dbReference>
<dbReference type="EMBL" id="CP074572">
    <property type="protein sequence ID" value="QVK24090.1"/>
    <property type="molecule type" value="Genomic_DNA"/>
</dbReference>
<evidence type="ECO:0000256" key="3">
    <source>
        <dbReference type="ARBA" id="ARBA00022827"/>
    </source>
</evidence>
<dbReference type="InterPro" id="IPR027477">
    <property type="entry name" value="Succ_DH/fumarate_Rdtase_cat_sf"/>
</dbReference>
<keyword evidence="3" id="KW-0274">FAD</keyword>
<gene>
    <name evidence="6" type="ORF">KHX94_05705</name>
</gene>
<proteinExistence type="predicted"/>
<comment type="cofactor">
    <cofactor evidence="1">
        <name>FAD</name>
        <dbReference type="ChEBI" id="CHEBI:57692"/>
    </cofactor>
</comment>
<evidence type="ECO:0000256" key="4">
    <source>
        <dbReference type="ARBA" id="ARBA00023002"/>
    </source>
</evidence>
<dbReference type="InterPro" id="IPR050315">
    <property type="entry name" value="FAD-oxidoreductase_2"/>
</dbReference>
<dbReference type="PANTHER" id="PTHR43400:SF10">
    <property type="entry name" value="3-OXOSTEROID 1-DEHYDROGENASE"/>
    <property type="match status" value="1"/>
</dbReference>
<sequence>MGREIGAAHEGETLMLHPGTEGKGIIPLGNIYTMTWQPANMWVNAHGNRFVDETVAFSFAHAGNTIGRQKGHYAWAIFDDAELQHAKNDGVDNGVGVLVPVMTKLKNIDSEIKNALAAKSESFKSATSIEQLAKAIDVPVANLKHAYDSYNLAATTHYDEAFNKDRMWTRPLNHGRLYAVKLMPYHFTSVGGLRINTQMSVVNTDDNPIKGLYAGGNDVGGIYSDTYTLWASGHAFGFATYSGRKAAQNALDYIKIGK</sequence>
<keyword evidence="7" id="KW-1185">Reference proteome</keyword>
<dbReference type="RefSeq" id="WP_213682703.1">
    <property type="nucleotide sequence ID" value="NZ_CP074572.1"/>
</dbReference>
<organism evidence="6 7">
    <name type="scientific">Shewanella dokdonensis</name>
    <dbReference type="NCBI Taxonomy" id="712036"/>
    <lineage>
        <taxon>Bacteria</taxon>
        <taxon>Pseudomonadati</taxon>
        <taxon>Pseudomonadota</taxon>
        <taxon>Gammaproteobacteria</taxon>
        <taxon>Alteromonadales</taxon>
        <taxon>Shewanellaceae</taxon>
        <taxon>Shewanella</taxon>
    </lineage>
</organism>
<keyword evidence="4" id="KW-0560">Oxidoreductase</keyword>
<reference evidence="6 7" key="1">
    <citation type="journal article" date="2012" name="Int. J. Syst. Evol. Microbiol.">
        <title>Shewanella dokdonensis sp. nov., isolated from seawater.</title>
        <authorList>
            <person name="Sung H.R."/>
            <person name="Yoon J.H."/>
            <person name="Ghim S.Y."/>
        </authorList>
    </citation>
    <scope>NUCLEOTIDE SEQUENCE [LARGE SCALE GENOMIC DNA]</scope>
    <source>
        <strain evidence="6 7">DSM 23626</strain>
    </source>
</reference>
<evidence type="ECO:0000256" key="1">
    <source>
        <dbReference type="ARBA" id="ARBA00001974"/>
    </source>
</evidence>
<dbReference type="SUPFAM" id="SSF51905">
    <property type="entry name" value="FAD/NAD(P)-binding domain"/>
    <property type="match status" value="1"/>
</dbReference>
<protein>
    <submittedName>
        <fullName evidence="6">FAD-binding protein</fullName>
    </submittedName>
</protein>
<accession>A0ABX8DHD8</accession>
<dbReference type="PANTHER" id="PTHR43400">
    <property type="entry name" value="FUMARATE REDUCTASE"/>
    <property type="match status" value="1"/>
</dbReference>
<name>A0ABX8DHD8_9GAMM</name>
<dbReference type="Gene3D" id="3.90.700.10">
    <property type="entry name" value="Succinate dehydrogenase/fumarate reductase flavoprotein, catalytic domain"/>
    <property type="match status" value="1"/>
</dbReference>
<dbReference type="InterPro" id="IPR003953">
    <property type="entry name" value="FAD-dep_OxRdtase_2_FAD-bd"/>
</dbReference>
<evidence type="ECO:0000256" key="2">
    <source>
        <dbReference type="ARBA" id="ARBA00022630"/>
    </source>
</evidence>
<dbReference type="Proteomes" id="UP000676428">
    <property type="component" value="Chromosome"/>
</dbReference>
<evidence type="ECO:0000313" key="6">
    <source>
        <dbReference type="EMBL" id="QVK24090.1"/>
    </source>
</evidence>
<dbReference type="InterPro" id="IPR036188">
    <property type="entry name" value="FAD/NAD-bd_sf"/>
</dbReference>
<dbReference type="SUPFAM" id="SSF56425">
    <property type="entry name" value="Succinate dehydrogenase/fumarate reductase flavoprotein, catalytic domain"/>
    <property type="match status" value="1"/>
</dbReference>
<evidence type="ECO:0000313" key="7">
    <source>
        <dbReference type="Proteomes" id="UP000676428"/>
    </source>
</evidence>
<evidence type="ECO:0000259" key="5">
    <source>
        <dbReference type="Pfam" id="PF00890"/>
    </source>
</evidence>
<feature type="domain" description="FAD-dependent oxidoreductase 2 FAD-binding" evidence="5">
    <location>
        <begin position="36"/>
        <end position="229"/>
    </location>
</feature>
<dbReference type="Pfam" id="PF00890">
    <property type="entry name" value="FAD_binding_2"/>
    <property type="match status" value="1"/>
</dbReference>
<keyword evidence="2" id="KW-0285">Flavoprotein</keyword>